<dbReference type="OrthoDB" id="120749at2"/>
<evidence type="ECO:0008006" key="3">
    <source>
        <dbReference type="Google" id="ProtNLM"/>
    </source>
</evidence>
<evidence type="ECO:0000313" key="1">
    <source>
        <dbReference type="EMBL" id="SEG80989.1"/>
    </source>
</evidence>
<accession>A0A1H6D6I9</accession>
<protein>
    <recommendedName>
        <fullName evidence="3">Muconolactone isomerase domain-containing protein</fullName>
    </recommendedName>
</protein>
<dbReference type="RefSeq" id="WP_103888427.1">
    <property type="nucleotide sequence ID" value="NZ_FNVU01000012.1"/>
</dbReference>
<gene>
    <name evidence="1" type="ORF">SAMN05216223_112140</name>
</gene>
<reference evidence="1 2" key="1">
    <citation type="submission" date="2016-10" db="EMBL/GenBank/DDBJ databases">
        <authorList>
            <person name="de Groot N.N."/>
        </authorList>
    </citation>
    <scope>NUCLEOTIDE SEQUENCE [LARGE SCALE GENOMIC DNA]</scope>
    <source>
        <strain evidence="1 2">CGMCC 4.2023</strain>
    </source>
</reference>
<keyword evidence="2" id="KW-1185">Reference proteome</keyword>
<evidence type="ECO:0000313" key="2">
    <source>
        <dbReference type="Proteomes" id="UP000236754"/>
    </source>
</evidence>
<dbReference type="AlphaFoldDB" id="A0A1H6D6I9"/>
<proteinExistence type="predicted"/>
<dbReference type="EMBL" id="FNVU01000012">
    <property type="protein sequence ID" value="SEG80989.1"/>
    <property type="molecule type" value="Genomic_DNA"/>
</dbReference>
<dbReference type="Proteomes" id="UP000236754">
    <property type="component" value="Unassembled WGS sequence"/>
</dbReference>
<name>A0A1H6D6I9_9ACTN</name>
<sequence length="98" mass="10856">MRVLLMAQMDTEKANKAITEDSLARTLKSVFDRIRPEAAYFGAKEGMRTGFIVFDLKDASDIPTVAEPFFQELGAKVTLLPVMNLDDVQAGLKKFASN</sequence>
<organism evidence="1 2">
    <name type="scientific">Actinacidiphila yanglinensis</name>
    <dbReference type="NCBI Taxonomy" id="310779"/>
    <lineage>
        <taxon>Bacteria</taxon>
        <taxon>Bacillati</taxon>
        <taxon>Actinomycetota</taxon>
        <taxon>Actinomycetes</taxon>
        <taxon>Kitasatosporales</taxon>
        <taxon>Streptomycetaceae</taxon>
        <taxon>Actinacidiphila</taxon>
    </lineage>
</organism>